<protein>
    <submittedName>
        <fullName evidence="1">Uncharacterized protein</fullName>
    </submittedName>
</protein>
<organism evidence="1 2">
    <name type="scientific">Virgibacillus kekensis</name>
    <dbReference type="NCBI Taxonomy" id="202261"/>
    <lineage>
        <taxon>Bacteria</taxon>
        <taxon>Bacillati</taxon>
        <taxon>Bacillota</taxon>
        <taxon>Bacilli</taxon>
        <taxon>Bacillales</taxon>
        <taxon>Bacillaceae</taxon>
        <taxon>Virgibacillus</taxon>
    </lineage>
</organism>
<gene>
    <name evidence="1" type="ORF">ACFO3D_05410</name>
</gene>
<proteinExistence type="predicted"/>
<dbReference type="EMBL" id="JBHSFU010000004">
    <property type="protein sequence ID" value="MFC4557645.1"/>
    <property type="molecule type" value="Genomic_DNA"/>
</dbReference>
<accession>A0ABV9DFZ0</accession>
<comment type="caution">
    <text evidence="1">The sequence shown here is derived from an EMBL/GenBank/DDBJ whole genome shotgun (WGS) entry which is preliminary data.</text>
</comment>
<evidence type="ECO:0000313" key="2">
    <source>
        <dbReference type="Proteomes" id="UP001595989"/>
    </source>
</evidence>
<sequence length="196" mass="22786">MLKAALEKIGVIGKKEKITERDIYPHMYKALKWRTRINKSITEEYLNEHTVSKALFYHPIWLAKILLIARRPPFPPKKIPNMIFVDAVSGYRGLISSIPGTVIQEVDPQPLISPKINEQDAVKRYVEDVQINQINRSYVLKKPEYDLRDLSLVYLPLWRVKVESDLLTKEFTINANTGESEEYMSSLWDSNKLLLD</sequence>
<keyword evidence="2" id="KW-1185">Reference proteome</keyword>
<name>A0ABV9DFZ0_9BACI</name>
<dbReference type="RefSeq" id="WP_390293626.1">
    <property type="nucleotide sequence ID" value="NZ_JBHSFU010000004.1"/>
</dbReference>
<reference evidence="2" key="1">
    <citation type="journal article" date="2019" name="Int. J. Syst. Evol. Microbiol.">
        <title>The Global Catalogue of Microorganisms (GCM) 10K type strain sequencing project: providing services to taxonomists for standard genome sequencing and annotation.</title>
        <authorList>
            <consortium name="The Broad Institute Genomics Platform"/>
            <consortium name="The Broad Institute Genome Sequencing Center for Infectious Disease"/>
            <person name="Wu L."/>
            <person name="Ma J."/>
        </authorList>
    </citation>
    <scope>NUCLEOTIDE SEQUENCE [LARGE SCALE GENOMIC DNA]</scope>
    <source>
        <strain evidence="2">CGMCC 4.7426</strain>
    </source>
</reference>
<dbReference type="Proteomes" id="UP001595989">
    <property type="component" value="Unassembled WGS sequence"/>
</dbReference>
<evidence type="ECO:0000313" key="1">
    <source>
        <dbReference type="EMBL" id="MFC4557645.1"/>
    </source>
</evidence>